<dbReference type="Gene3D" id="1.10.3620.10">
    <property type="entry name" value="YdcF like domain"/>
    <property type="match status" value="1"/>
</dbReference>
<dbReference type="STRING" id="112903.SAMN04490178_10623"/>
<sequence>MKDEFHTAINTISRFLAFRNLEKFTRDHLQKTYSLDKVAVLVVFGNDLPCVPAVACQAYQVGLCDYLLMCGGIGHSTEILRKKLRENPLYANCNLQGGEGDIFTEIARKLYHIPAERILVENRSTNCSENSRFALKVLKEQGVEYPSIALLQDPLLQYRSYISLKQYLPKDTLLVSYAPFIPEMNRKMEFDNRIEDLWSKERFYELLMGEIWRLRDDEKGYGPQGKNYFGHIDIPHRVEISYDLLREPLKNYLGRCE</sequence>
<dbReference type="InterPro" id="IPR051599">
    <property type="entry name" value="Cell_Envelope_Assoc"/>
</dbReference>
<keyword evidence="2" id="KW-1185">Reference proteome</keyword>
<dbReference type="RefSeq" id="WP_091745082.1">
    <property type="nucleotide sequence ID" value="NZ_FODY01000006.1"/>
</dbReference>
<dbReference type="InterPro" id="IPR003848">
    <property type="entry name" value="DUF218"/>
</dbReference>
<dbReference type="Proteomes" id="UP000198847">
    <property type="component" value="Unassembled WGS sequence"/>
</dbReference>
<dbReference type="EMBL" id="FODY01000006">
    <property type="protein sequence ID" value="SEO85857.1"/>
    <property type="molecule type" value="Genomic_DNA"/>
</dbReference>
<accession>A0A1H8T4H5</accession>
<proteinExistence type="predicted"/>
<dbReference type="AlphaFoldDB" id="A0A1H8T4H5"/>
<evidence type="ECO:0000313" key="1">
    <source>
        <dbReference type="EMBL" id="SEO85857.1"/>
    </source>
</evidence>
<dbReference type="CDD" id="cd06259">
    <property type="entry name" value="YdcF-like"/>
    <property type="match status" value="1"/>
</dbReference>
<evidence type="ECO:0000313" key="2">
    <source>
        <dbReference type="Proteomes" id="UP000198847"/>
    </source>
</evidence>
<dbReference type="OrthoDB" id="2216870at2"/>
<protein>
    <submittedName>
        <fullName evidence="1">Uncharacterized SAM-binding protein YcdF, DUF218 family</fullName>
    </submittedName>
</protein>
<organism evidence="1 2">
    <name type="scientific">Propionispora vibrioides</name>
    <dbReference type="NCBI Taxonomy" id="112903"/>
    <lineage>
        <taxon>Bacteria</taxon>
        <taxon>Bacillati</taxon>
        <taxon>Bacillota</taxon>
        <taxon>Negativicutes</taxon>
        <taxon>Selenomonadales</taxon>
        <taxon>Sporomusaceae</taxon>
        <taxon>Propionispora</taxon>
    </lineage>
</organism>
<dbReference type="GO" id="GO:0005886">
    <property type="term" value="C:plasma membrane"/>
    <property type="evidence" value="ECO:0007669"/>
    <property type="project" value="TreeGrafter"/>
</dbReference>
<reference evidence="1 2" key="1">
    <citation type="submission" date="2016-10" db="EMBL/GenBank/DDBJ databases">
        <authorList>
            <person name="de Groot N.N."/>
        </authorList>
    </citation>
    <scope>NUCLEOTIDE SEQUENCE [LARGE SCALE GENOMIC DNA]</scope>
    <source>
        <strain evidence="1 2">DSM 13305</strain>
    </source>
</reference>
<gene>
    <name evidence="1" type="ORF">SAMN04490178_10623</name>
</gene>
<dbReference type="PANTHER" id="PTHR30336:SF20">
    <property type="entry name" value="DUF218 DOMAIN-CONTAINING PROTEIN"/>
    <property type="match status" value="1"/>
</dbReference>
<dbReference type="Gene3D" id="3.40.50.620">
    <property type="entry name" value="HUPs"/>
    <property type="match status" value="1"/>
</dbReference>
<name>A0A1H8T4H5_9FIRM</name>
<dbReference type="PANTHER" id="PTHR30336">
    <property type="entry name" value="INNER MEMBRANE PROTEIN, PROBABLE PERMEASE"/>
    <property type="match status" value="1"/>
</dbReference>
<dbReference type="InterPro" id="IPR014729">
    <property type="entry name" value="Rossmann-like_a/b/a_fold"/>
</dbReference>